<dbReference type="PANTHER" id="PTHR30015">
    <property type="entry name" value="MRR RESTRICTION SYSTEM PROTEIN"/>
    <property type="match status" value="1"/>
</dbReference>
<accession>A0A1Q8QZ09</accession>
<dbReference type="Pfam" id="PF04471">
    <property type="entry name" value="Mrr_cat"/>
    <property type="match status" value="1"/>
</dbReference>
<evidence type="ECO:0000256" key="1">
    <source>
        <dbReference type="SAM" id="Phobius"/>
    </source>
</evidence>
<feature type="domain" description="Restriction endonuclease type IV Mrr" evidence="2">
    <location>
        <begin position="53"/>
        <end position="161"/>
    </location>
</feature>
<dbReference type="GO" id="GO:0009307">
    <property type="term" value="P:DNA restriction-modification system"/>
    <property type="evidence" value="ECO:0007669"/>
    <property type="project" value="InterPro"/>
</dbReference>
<keyword evidence="1" id="KW-0812">Transmembrane</keyword>
<dbReference type="RefSeq" id="WP_075364094.1">
    <property type="nucleotide sequence ID" value="NZ_MLBF01000007.1"/>
</dbReference>
<evidence type="ECO:0000259" key="2">
    <source>
        <dbReference type="Pfam" id="PF04471"/>
    </source>
</evidence>
<dbReference type="InterPro" id="IPR052906">
    <property type="entry name" value="Type_IV_Methyl-Rstrct_Enzyme"/>
</dbReference>
<dbReference type="InterPro" id="IPR011335">
    <property type="entry name" value="Restrct_endonuc-II-like"/>
</dbReference>
<dbReference type="GO" id="GO:0015666">
    <property type="term" value="F:restriction endodeoxyribonuclease activity"/>
    <property type="evidence" value="ECO:0007669"/>
    <property type="project" value="TreeGrafter"/>
</dbReference>
<evidence type="ECO:0000313" key="3">
    <source>
        <dbReference type="EMBL" id="OLN32609.1"/>
    </source>
</evidence>
<comment type="caution">
    <text evidence="3">The sequence shown here is derived from an EMBL/GenBank/DDBJ whole genome shotgun (WGS) entry which is preliminary data.</text>
</comment>
<gene>
    <name evidence="3" type="ORF">DSOL_1360</name>
</gene>
<reference evidence="3 4" key="1">
    <citation type="submission" date="2016-09" db="EMBL/GenBank/DDBJ databases">
        <title>Complete genome of Desulfosporosinus sp. OL.</title>
        <authorList>
            <person name="Mardanov A."/>
            <person name="Beletsky A."/>
            <person name="Panova A."/>
            <person name="Karnachuk O."/>
            <person name="Ravin N."/>
        </authorList>
    </citation>
    <scope>NUCLEOTIDE SEQUENCE [LARGE SCALE GENOMIC DNA]</scope>
    <source>
        <strain evidence="3 4">OL</strain>
    </source>
</reference>
<dbReference type="PANTHER" id="PTHR30015:SF6">
    <property type="entry name" value="SLL1429 PROTEIN"/>
    <property type="match status" value="1"/>
</dbReference>
<protein>
    <recommendedName>
        <fullName evidence="2">Restriction endonuclease type IV Mrr domain-containing protein</fullName>
    </recommendedName>
</protein>
<proteinExistence type="predicted"/>
<name>A0A1Q8QZ09_9FIRM</name>
<feature type="transmembrane region" description="Helical" evidence="1">
    <location>
        <begin position="20"/>
        <end position="40"/>
    </location>
</feature>
<sequence length="229" mass="26052">MPIFSIKDIFFAFVKGMLALWQMWLILGIMALLKLAYILWEKNRLSKSGIDEIDHMDGITFEKYLEALFEKLGYRVERTQYVGDYGADLITSKDGIKTVIQAKRYKQRVGIKAVQEAVAAKGKYGCSEAMVVTNSYYTKAAMELAKANRVGLWNRNHLVKALLSIKKDSPVVEHQQEVAATNVEQATVGNDVCAICNKPVSEKVRQYCLANQQRFSGKVYCYDHQHNRK</sequence>
<dbReference type="InterPro" id="IPR011856">
    <property type="entry name" value="tRNA_endonuc-like_dom_sf"/>
</dbReference>
<dbReference type="STRING" id="1888891.DSOL_1360"/>
<dbReference type="InterPro" id="IPR007560">
    <property type="entry name" value="Restrct_endonuc_IV_Mrr"/>
</dbReference>
<evidence type="ECO:0000313" key="4">
    <source>
        <dbReference type="Proteomes" id="UP000186102"/>
    </source>
</evidence>
<organism evidence="3 4">
    <name type="scientific">Desulfosporosinus metallidurans</name>
    <dbReference type="NCBI Taxonomy" id="1888891"/>
    <lineage>
        <taxon>Bacteria</taxon>
        <taxon>Bacillati</taxon>
        <taxon>Bacillota</taxon>
        <taxon>Clostridia</taxon>
        <taxon>Eubacteriales</taxon>
        <taxon>Desulfitobacteriaceae</taxon>
        <taxon>Desulfosporosinus</taxon>
    </lineage>
</organism>
<dbReference type="Gene3D" id="3.40.1350.10">
    <property type="match status" value="1"/>
</dbReference>
<dbReference type="AlphaFoldDB" id="A0A1Q8QZ09"/>
<dbReference type="Proteomes" id="UP000186102">
    <property type="component" value="Unassembled WGS sequence"/>
</dbReference>
<keyword evidence="1" id="KW-0472">Membrane</keyword>
<dbReference type="SUPFAM" id="SSF52980">
    <property type="entry name" value="Restriction endonuclease-like"/>
    <property type="match status" value="1"/>
</dbReference>
<keyword evidence="1" id="KW-1133">Transmembrane helix</keyword>
<dbReference type="EMBL" id="MLBF01000007">
    <property type="protein sequence ID" value="OLN32609.1"/>
    <property type="molecule type" value="Genomic_DNA"/>
</dbReference>
<dbReference type="GO" id="GO:0003677">
    <property type="term" value="F:DNA binding"/>
    <property type="evidence" value="ECO:0007669"/>
    <property type="project" value="InterPro"/>
</dbReference>
<keyword evidence="4" id="KW-1185">Reference proteome</keyword>